<comment type="caution">
    <text evidence="1">The sequence shown here is derived from an EMBL/GenBank/DDBJ whole genome shotgun (WGS) entry which is preliminary data.</text>
</comment>
<gene>
    <name evidence="1" type="ORF">OWV82_023132</name>
</gene>
<reference evidence="1 2" key="1">
    <citation type="journal article" date="2023" name="Science">
        <title>Complex scaffold remodeling in plant triterpene biosynthesis.</title>
        <authorList>
            <person name="De La Pena R."/>
            <person name="Hodgson H."/>
            <person name="Liu J.C."/>
            <person name="Stephenson M.J."/>
            <person name="Martin A.C."/>
            <person name="Owen C."/>
            <person name="Harkess A."/>
            <person name="Leebens-Mack J."/>
            <person name="Jimenez L.E."/>
            <person name="Osbourn A."/>
            <person name="Sattely E.S."/>
        </authorList>
    </citation>
    <scope>NUCLEOTIDE SEQUENCE [LARGE SCALE GENOMIC DNA]</scope>
    <source>
        <strain evidence="2">cv. JPN11</strain>
        <tissue evidence="1">Leaf</tissue>
    </source>
</reference>
<sequence>MPTSKLFLLSCFLQSMFLFFVLNPVDAEGYLKVRFYEETCPKAEEIVKEVITRVLSVATSLAGPLLRMHFHDCFVRGFDGQSWEVETGRRDGSVSNITEASLNLIPPIANISQLILGFQQRGLSVKYVVVLSGGHTIGTSHCSSFSSRLYNFTGKGDTDPELDPNCIERLKRKCMPGDKTTLVEMNPGSFKTFDEDYYRLVSKRRGLFQSDATLLDNRETRAYVKLQARYYRSTFLKDFGVSMVKMGRIGVLTGEAGEIRKVCTMVN</sequence>
<accession>A0ACC1WVM2</accession>
<evidence type="ECO:0000313" key="2">
    <source>
        <dbReference type="Proteomes" id="UP001164539"/>
    </source>
</evidence>
<protein>
    <submittedName>
        <fullName evidence="1">Peroxidase</fullName>
    </submittedName>
</protein>
<keyword evidence="1" id="KW-0560">Oxidoreductase</keyword>
<proteinExistence type="predicted"/>
<name>A0ACC1WVM2_MELAZ</name>
<organism evidence="1 2">
    <name type="scientific">Melia azedarach</name>
    <name type="common">Chinaberry tree</name>
    <dbReference type="NCBI Taxonomy" id="155640"/>
    <lineage>
        <taxon>Eukaryota</taxon>
        <taxon>Viridiplantae</taxon>
        <taxon>Streptophyta</taxon>
        <taxon>Embryophyta</taxon>
        <taxon>Tracheophyta</taxon>
        <taxon>Spermatophyta</taxon>
        <taxon>Magnoliopsida</taxon>
        <taxon>eudicotyledons</taxon>
        <taxon>Gunneridae</taxon>
        <taxon>Pentapetalae</taxon>
        <taxon>rosids</taxon>
        <taxon>malvids</taxon>
        <taxon>Sapindales</taxon>
        <taxon>Meliaceae</taxon>
        <taxon>Melia</taxon>
    </lineage>
</organism>
<dbReference type="EMBL" id="CM051406">
    <property type="protein sequence ID" value="KAJ4703201.1"/>
    <property type="molecule type" value="Genomic_DNA"/>
</dbReference>
<dbReference type="Proteomes" id="UP001164539">
    <property type="component" value="Chromosome 13"/>
</dbReference>
<keyword evidence="2" id="KW-1185">Reference proteome</keyword>
<keyword evidence="1" id="KW-0575">Peroxidase</keyword>
<evidence type="ECO:0000313" key="1">
    <source>
        <dbReference type="EMBL" id="KAJ4703201.1"/>
    </source>
</evidence>